<sequence>MAVTPLVDGKDRSIDARSIVTLIVFFVVNALVIWPVYIPLPRFISRPCRKVWAKASLSKHSHDEQGSLKLKQPERRQPAGMPGINSHELQDGLSNTLTEKEDSSEEERLHMPLDLRTAPVIGVLLLLASTCIPGGVVRRGIAGSGGVRPYDIMVLFVCFAYISLSLDATGFLRYLAFLVATRSSRGDRLYTAFYVFFTALGLIFGNDPLILSGTPFLAYFTEHASITEPTAFLFTHFQVANLVSALLVSSNPTNLVLTSAFGINFLSYSAWLALPTIASVILYYPLARWCIYRRKGLIPSAIYPPSINPREALLDPVGAIFGASIFVITVLALVGLSAGGQLEGKVGVWTVTAPAATVVFIRDVGRDFFKHKEKREGVINPVDEKHAELPASSTQAIAHSPQTTVSVAPKSTCCAIFPTVKRIISHLPLALVPFAFSFFILVEGLQHTGWIALFGKWWGDWERVGGVAGSVWLMGMLSIIGCNIFGTNIGATILLARVIQSWATTQTAVSDRSLYSAVFTLAVGSNFGAYSFVFSASLAGLLWRNILSQKGIKVTLRQFIKWNTSAVIATMLIGCLIVAGEVCVMYRN</sequence>
<evidence type="ECO:0000256" key="1">
    <source>
        <dbReference type="ARBA" id="ARBA00004651"/>
    </source>
</evidence>
<evidence type="ECO:0000256" key="6">
    <source>
        <dbReference type="ARBA" id="ARBA00023136"/>
    </source>
</evidence>
<keyword evidence="6 8" id="KW-0472">Membrane</keyword>
<proteinExistence type="predicted"/>
<feature type="transmembrane region" description="Helical" evidence="8">
    <location>
        <begin position="517"/>
        <end position="542"/>
    </location>
</feature>
<evidence type="ECO:0000259" key="9">
    <source>
        <dbReference type="Pfam" id="PF03600"/>
    </source>
</evidence>
<protein>
    <recommendedName>
        <fullName evidence="9">Citrate transporter-like domain-containing protein</fullName>
    </recommendedName>
</protein>
<keyword evidence="5 8" id="KW-1133">Transmembrane helix</keyword>
<feature type="transmembrane region" description="Helical" evidence="8">
    <location>
        <begin position="472"/>
        <end position="496"/>
    </location>
</feature>
<reference evidence="10 11" key="2">
    <citation type="submission" date="2024-01" db="EMBL/GenBank/DDBJ databases">
        <title>Comparative genomics of Cryptococcus and Kwoniella reveals pathogenesis evolution and contrasting modes of karyotype evolution via chromosome fusion or intercentromeric recombination.</title>
        <authorList>
            <person name="Coelho M.A."/>
            <person name="David-Palma M."/>
            <person name="Shea T."/>
            <person name="Bowers K."/>
            <person name="Mcginley-Smith S."/>
            <person name="Mohammad A.W."/>
            <person name="Gnirke A."/>
            <person name="Yurkov A.M."/>
            <person name="Nowrousian M."/>
            <person name="Sun S."/>
            <person name="Cuomo C.A."/>
            <person name="Heitman J."/>
        </authorList>
    </citation>
    <scope>NUCLEOTIDE SEQUENCE [LARGE SCALE GENOMIC DNA]</scope>
    <source>
        <strain evidence="10 11">IND107</strain>
    </source>
</reference>
<dbReference type="Pfam" id="PF03600">
    <property type="entry name" value="CitMHS"/>
    <property type="match status" value="1"/>
</dbReference>
<name>A0ABR3BHP7_9TREE</name>
<feature type="domain" description="Citrate transporter-like" evidence="9">
    <location>
        <begin position="124"/>
        <end position="524"/>
    </location>
</feature>
<dbReference type="InterPro" id="IPR004680">
    <property type="entry name" value="Cit_transptr-like_dom"/>
</dbReference>
<feature type="compositionally biased region" description="Basic and acidic residues" evidence="7">
    <location>
        <begin position="98"/>
        <end position="109"/>
    </location>
</feature>
<feature type="transmembrane region" description="Helical" evidence="8">
    <location>
        <begin position="429"/>
        <end position="452"/>
    </location>
</feature>
<evidence type="ECO:0000256" key="3">
    <source>
        <dbReference type="ARBA" id="ARBA00022475"/>
    </source>
</evidence>
<dbReference type="PANTHER" id="PTHR43302:SF5">
    <property type="entry name" value="TRANSPORTER ARSB-RELATED"/>
    <property type="match status" value="1"/>
</dbReference>
<gene>
    <name evidence="10" type="ORF">I308_106768</name>
</gene>
<evidence type="ECO:0000313" key="11">
    <source>
        <dbReference type="Proteomes" id="UP000054399"/>
    </source>
</evidence>
<feature type="transmembrane region" description="Helical" evidence="8">
    <location>
        <begin position="562"/>
        <end position="586"/>
    </location>
</feature>
<feature type="transmembrane region" description="Helical" evidence="8">
    <location>
        <begin position="118"/>
        <end position="137"/>
    </location>
</feature>
<evidence type="ECO:0000313" key="10">
    <source>
        <dbReference type="EMBL" id="KAL0240219.1"/>
    </source>
</evidence>
<dbReference type="PANTHER" id="PTHR43302">
    <property type="entry name" value="TRANSPORTER ARSB-RELATED"/>
    <property type="match status" value="1"/>
</dbReference>
<comment type="subcellular location">
    <subcellularLocation>
        <location evidence="1">Cell membrane</location>
        <topology evidence="1">Multi-pass membrane protein</topology>
    </subcellularLocation>
</comment>
<dbReference type="Proteomes" id="UP000054399">
    <property type="component" value="Unassembled WGS sequence"/>
</dbReference>
<keyword evidence="2" id="KW-0813">Transport</keyword>
<feature type="transmembrane region" description="Helical" evidence="8">
    <location>
        <begin position="149"/>
        <end position="172"/>
    </location>
</feature>
<feature type="transmembrane region" description="Helical" evidence="8">
    <location>
        <begin position="312"/>
        <end position="334"/>
    </location>
</feature>
<feature type="compositionally biased region" description="Basic and acidic residues" evidence="7">
    <location>
        <begin position="63"/>
        <end position="77"/>
    </location>
</feature>
<keyword evidence="11" id="KW-1185">Reference proteome</keyword>
<dbReference type="RefSeq" id="XP_066610727.1">
    <property type="nucleotide sequence ID" value="XM_066761187.1"/>
</dbReference>
<feature type="transmembrane region" description="Helical" evidence="8">
    <location>
        <begin position="268"/>
        <end position="291"/>
    </location>
</feature>
<organism evidence="10 11">
    <name type="scientific">Cryptococcus tetragattii IND107</name>
    <dbReference type="NCBI Taxonomy" id="1296105"/>
    <lineage>
        <taxon>Eukaryota</taxon>
        <taxon>Fungi</taxon>
        <taxon>Dikarya</taxon>
        <taxon>Basidiomycota</taxon>
        <taxon>Agaricomycotina</taxon>
        <taxon>Tremellomycetes</taxon>
        <taxon>Tremellales</taxon>
        <taxon>Cryptococcaceae</taxon>
        <taxon>Cryptococcus</taxon>
        <taxon>Cryptococcus gattii species complex</taxon>
    </lineage>
</organism>
<evidence type="ECO:0000256" key="5">
    <source>
        <dbReference type="ARBA" id="ARBA00022989"/>
    </source>
</evidence>
<evidence type="ECO:0000256" key="7">
    <source>
        <dbReference type="SAM" id="MobiDB-lite"/>
    </source>
</evidence>
<keyword evidence="3" id="KW-1003">Cell membrane</keyword>
<dbReference type="GeneID" id="91993621"/>
<feature type="transmembrane region" description="Helical" evidence="8">
    <location>
        <begin position="192"/>
        <end position="219"/>
    </location>
</feature>
<accession>A0ABR3BHP7</accession>
<feature type="transmembrane region" description="Helical" evidence="8">
    <location>
        <begin position="346"/>
        <end position="365"/>
    </location>
</feature>
<evidence type="ECO:0000256" key="2">
    <source>
        <dbReference type="ARBA" id="ARBA00022448"/>
    </source>
</evidence>
<evidence type="ECO:0000256" key="4">
    <source>
        <dbReference type="ARBA" id="ARBA00022692"/>
    </source>
</evidence>
<dbReference type="EMBL" id="ATAM02000015">
    <property type="protein sequence ID" value="KAL0240219.1"/>
    <property type="molecule type" value="Genomic_DNA"/>
</dbReference>
<keyword evidence="4 8" id="KW-0812">Transmembrane</keyword>
<feature type="transmembrane region" description="Helical" evidence="8">
    <location>
        <begin position="19"/>
        <end position="37"/>
    </location>
</feature>
<comment type="caution">
    <text evidence="10">The sequence shown here is derived from an EMBL/GenBank/DDBJ whole genome shotgun (WGS) entry which is preliminary data.</text>
</comment>
<reference evidence="11" key="1">
    <citation type="submission" date="2015-01" db="EMBL/GenBank/DDBJ databases">
        <title>The Genome Sequence of Cryptococcus gattii MMRL2647.</title>
        <authorList>
            <consortium name="The Broad Institute Genomics Platform"/>
            <person name="Cuomo C."/>
            <person name="Litvintseva A."/>
            <person name="Chen Y."/>
            <person name="Heitman J."/>
            <person name="Sun S."/>
            <person name="Springer D."/>
            <person name="Dromer F."/>
            <person name="Young S."/>
            <person name="Zeng Q."/>
            <person name="Gargeya S."/>
            <person name="Abouelleil A."/>
            <person name="Alvarado L."/>
            <person name="Chapman S.B."/>
            <person name="Gainer-Dewar J."/>
            <person name="Goldberg J."/>
            <person name="Griggs A."/>
            <person name="Gujja S."/>
            <person name="Hansen M."/>
            <person name="Howarth C."/>
            <person name="Imamovic A."/>
            <person name="Larimer J."/>
            <person name="Murphy C."/>
            <person name="Naylor J."/>
            <person name="Pearson M."/>
            <person name="Priest M."/>
            <person name="Roberts A."/>
            <person name="Saif S."/>
            <person name="Shea T."/>
            <person name="Sykes S."/>
            <person name="Wortman J."/>
            <person name="Nusbaum C."/>
            <person name="Birren B."/>
        </authorList>
    </citation>
    <scope>NUCLEOTIDE SEQUENCE [LARGE SCALE GENOMIC DNA]</scope>
    <source>
        <strain evidence="11">IND107</strain>
    </source>
</reference>
<evidence type="ECO:0000256" key="8">
    <source>
        <dbReference type="SAM" id="Phobius"/>
    </source>
</evidence>
<feature type="region of interest" description="Disordered" evidence="7">
    <location>
        <begin position="63"/>
        <end position="109"/>
    </location>
</feature>